<dbReference type="STRING" id="100816.A0A175VQM0"/>
<keyword evidence="1" id="KW-0378">Hydrolase</keyword>
<proteinExistence type="predicted"/>
<dbReference type="Proteomes" id="UP000078237">
    <property type="component" value="Unassembled WGS sequence"/>
</dbReference>
<name>A0A175VQM0_9PEZI</name>
<evidence type="ECO:0000256" key="2">
    <source>
        <dbReference type="SAM" id="MobiDB-lite"/>
    </source>
</evidence>
<dbReference type="Pfam" id="PF07859">
    <property type="entry name" value="Abhydrolase_3"/>
    <property type="match status" value="1"/>
</dbReference>
<dbReference type="InterPro" id="IPR050300">
    <property type="entry name" value="GDXG_lipolytic_enzyme"/>
</dbReference>
<accession>A0A175VQM0</accession>
<evidence type="ECO:0000313" key="5">
    <source>
        <dbReference type="Proteomes" id="UP000078237"/>
    </source>
</evidence>
<dbReference type="VEuPathDB" id="FungiDB:MMYC01_210069"/>
<dbReference type="Gene3D" id="3.40.50.1820">
    <property type="entry name" value="alpha/beta hydrolase"/>
    <property type="match status" value="1"/>
</dbReference>
<dbReference type="SUPFAM" id="SSF53474">
    <property type="entry name" value="alpha/beta-Hydrolases"/>
    <property type="match status" value="1"/>
</dbReference>
<keyword evidence="5" id="KW-1185">Reference proteome</keyword>
<evidence type="ECO:0000259" key="3">
    <source>
        <dbReference type="Pfam" id="PF07859"/>
    </source>
</evidence>
<dbReference type="GO" id="GO:0016787">
    <property type="term" value="F:hydrolase activity"/>
    <property type="evidence" value="ECO:0007669"/>
    <property type="project" value="UniProtKB-KW"/>
</dbReference>
<dbReference type="PANTHER" id="PTHR48081">
    <property type="entry name" value="AB HYDROLASE SUPERFAMILY PROTEIN C4A8.06C"/>
    <property type="match status" value="1"/>
</dbReference>
<dbReference type="EMBL" id="LCTW02000454">
    <property type="protein sequence ID" value="KXX73555.1"/>
    <property type="molecule type" value="Genomic_DNA"/>
</dbReference>
<dbReference type="InterPro" id="IPR029058">
    <property type="entry name" value="AB_hydrolase_fold"/>
</dbReference>
<reference evidence="4 5" key="1">
    <citation type="journal article" date="2016" name="Genome Announc.">
        <title>Genome Sequence of Madurella mycetomatis mm55, Isolated from a Human Mycetoma Case in Sudan.</title>
        <authorList>
            <person name="Smit S."/>
            <person name="Derks M.F."/>
            <person name="Bervoets S."/>
            <person name="Fahal A."/>
            <person name="van Leeuwen W."/>
            <person name="van Belkum A."/>
            <person name="van de Sande W.W."/>
        </authorList>
    </citation>
    <scope>NUCLEOTIDE SEQUENCE [LARGE SCALE GENOMIC DNA]</scope>
    <source>
        <strain evidence="5">mm55</strain>
    </source>
</reference>
<organism evidence="4 5">
    <name type="scientific">Madurella mycetomatis</name>
    <dbReference type="NCBI Taxonomy" id="100816"/>
    <lineage>
        <taxon>Eukaryota</taxon>
        <taxon>Fungi</taxon>
        <taxon>Dikarya</taxon>
        <taxon>Ascomycota</taxon>
        <taxon>Pezizomycotina</taxon>
        <taxon>Sordariomycetes</taxon>
        <taxon>Sordariomycetidae</taxon>
        <taxon>Sordariales</taxon>
        <taxon>Sordariales incertae sedis</taxon>
        <taxon>Madurella</taxon>
    </lineage>
</organism>
<dbReference type="OrthoDB" id="408631at2759"/>
<comment type="caution">
    <text evidence="4">The sequence shown here is derived from an EMBL/GenBank/DDBJ whole genome shotgun (WGS) entry which is preliminary data.</text>
</comment>
<evidence type="ECO:0000256" key="1">
    <source>
        <dbReference type="ARBA" id="ARBA00022801"/>
    </source>
</evidence>
<dbReference type="AlphaFoldDB" id="A0A175VQM0"/>
<dbReference type="InterPro" id="IPR013094">
    <property type="entry name" value="AB_hydrolase_3"/>
</dbReference>
<evidence type="ECO:0000313" key="4">
    <source>
        <dbReference type="EMBL" id="KXX73555.1"/>
    </source>
</evidence>
<feature type="region of interest" description="Disordered" evidence="2">
    <location>
        <begin position="1"/>
        <end position="21"/>
    </location>
</feature>
<sequence>MTGGTSQPPHSDGPTDGVHNDTAALKRQVPPLLSKVSLASYIYGLKGMLAPFHWLRDWREYFSPPEGHPNIVKAYECRPSLPVRIFFPSSYDQTSPATLPTLFTIHGGGFCIGCSRDDDEWNRAFADAHHVLVIALNYSKAPTSPFPTALRDVEALLLSALADDSLPIDHGRTAILGFSAGGNLALSVSQLLSARAHQPPNRPPPRAAVSVYGCLDLSVAPPDKLRNRPWKKGLLPPPRGDDRDVLSGLAPAFDWGYIPYGHDLRDPLLSPAHCAAAALPPFVCLVAAELDMLAHESWRLACRLSREGRVVPDRESGQARWRVCGRQGVRRAGDAGMLELGDERFAFEETWEGEGQVVGGKEAMEDAERKTAAYTAELARWLKEVVWKV</sequence>
<dbReference type="PANTHER" id="PTHR48081:SF8">
    <property type="entry name" value="ALPHA_BETA HYDROLASE FOLD-3 DOMAIN-CONTAINING PROTEIN-RELATED"/>
    <property type="match status" value="1"/>
</dbReference>
<protein>
    <submittedName>
        <fullName evidence="4">Arylacetamide deacetylase</fullName>
    </submittedName>
</protein>
<feature type="domain" description="Alpha/beta hydrolase fold-3" evidence="3">
    <location>
        <begin position="103"/>
        <end position="311"/>
    </location>
</feature>
<gene>
    <name evidence="4" type="ORF">MMYC01_210069</name>
</gene>